<dbReference type="Proteomes" id="UP001303324">
    <property type="component" value="Chromosome"/>
</dbReference>
<dbReference type="EMBL" id="CP134494">
    <property type="protein sequence ID" value="WNF22702.1"/>
    <property type="molecule type" value="Genomic_DNA"/>
</dbReference>
<evidence type="ECO:0000313" key="3">
    <source>
        <dbReference type="Proteomes" id="UP001303324"/>
    </source>
</evidence>
<evidence type="ECO:0000256" key="1">
    <source>
        <dbReference type="SAM" id="Phobius"/>
    </source>
</evidence>
<proteinExistence type="predicted"/>
<accession>A0ABY9VIK0</accession>
<dbReference type="RefSeq" id="WP_311072804.1">
    <property type="nucleotide sequence ID" value="NZ_CP134494.1"/>
</dbReference>
<keyword evidence="1" id="KW-0472">Membrane</keyword>
<feature type="transmembrane region" description="Helical" evidence="1">
    <location>
        <begin position="83"/>
        <end position="107"/>
    </location>
</feature>
<feature type="transmembrane region" description="Helical" evidence="1">
    <location>
        <begin position="14"/>
        <end position="35"/>
    </location>
</feature>
<sequence length="112" mass="13021">MSAEEIIIFIEKTIAMWFVFQSGYGAAVFILGRVIIEYYEWGIFENPSTPYEKTINSLLTITVGVGPFIYKKLYRVNWFFRKIFMLLFLILFGIAGVIIFNIISIALRSIFL</sequence>
<keyword evidence="3" id="KW-1185">Reference proteome</keyword>
<name>A0ABY9VIK0_9BACI</name>
<evidence type="ECO:0000313" key="2">
    <source>
        <dbReference type="EMBL" id="WNF22702.1"/>
    </source>
</evidence>
<protein>
    <submittedName>
        <fullName evidence="2">Uncharacterized protein</fullName>
    </submittedName>
</protein>
<keyword evidence="1" id="KW-0812">Transmembrane</keyword>
<feature type="transmembrane region" description="Helical" evidence="1">
    <location>
        <begin position="55"/>
        <end position="71"/>
    </location>
</feature>
<organism evidence="2 3">
    <name type="scientific">Mesobacillus jeotgali</name>
    <dbReference type="NCBI Taxonomy" id="129985"/>
    <lineage>
        <taxon>Bacteria</taxon>
        <taxon>Bacillati</taxon>
        <taxon>Bacillota</taxon>
        <taxon>Bacilli</taxon>
        <taxon>Bacillales</taxon>
        <taxon>Bacillaceae</taxon>
        <taxon>Mesobacillus</taxon>
    </lineage>
</organism>
<keyword evidence="1" id="KW-1133">Transmembrane helix</keyword>
<reference evidence="2 3" key="1">
    <citation type="submission" date="2023-09" db="EMBL/GenBank/DDBJ databases">
        <title>Microbial mechanism of fulvic acid promoting antimony reduction mineralization in rice fields.</title>
        <authorList>
            <person name="Chen G."/>
            <person name="Lan J."/>
        </authorList>
    </citation>
    <scope>NUCLEOTIDE SEQUENCE [LARGE SCALE GENOMIC DNA]</scope>
    <source>
        <strain evidence="2 3">PS1</strain>
    </source>
</reference>
<gene>
    <name evidence="2" type="ORF">RH061_21525</name>
</gene>